<feature type="region of interest" description="Disordered" evidence="1">
    <location>
        <begin position="316"/>
        <end position="398"/>
    </location>
</feature>
<gene>
    <name evidence="3" type="ORF">GCM10017559_81430</name>
</gene>
<feature type="region of interest" description="Disordered" evidence="1">
    <location>
        <begin position="222"/>
        <end position="302"/>
    </location>
</feature>
<feature type="compositionally biased region" description="Basic residues" evidence="1">
    <location>
        <begin position="222"/>
        <end position="236"/>
    </location>
</feature>
<dbReference type="EMBL" id="BAAAWD010000031">
    <property type="protein sequence ID" value="GAA3040590.1"/>
    <property type="molecule type" value="Genomic_DNA"/>
</dbReference>
<comment type="caution">
    <text evidence="3">The sequence shown here is derived from an EMBL/GenBank/DDBJ whole genome shotgun (WGS) entry which is preliminary data.</text>
</comment>
<name>A0ABP6LJ15_9ACTN</name>
<protein>
    <recommendedName>
        <fullName evidence="2">Peptidase C51 domain-containing protein</fullName>
    </recommendedName>
</protein>
<evidence type="ECO:0000313" key="3">
    <source>
        <dbReference type="EMBL" id="GAA3040590.1"/>
    </source>
</evidence>
<feature type="compositionally biased region" description="Pro residues" evidence="1">
    <location>
        <begin position="357"/>
        <end position="369"/>
    </location>
</feature>
<reference evidence="4" key="1">
    <citation type="journal article" date="2019" name="Int. J. Syst. Evol. Microbiol.">
        <title>The Global Catalogue of Microorganisms (GCM) 10K type strain sequencing project: providing services to taxonomists for standard genome sequencing and annotation.</title>
        <authorList>
            <consortium name="The Broad Institute Genomics Platform"/>
            <consortium name="The Broad Institute Genome Sequencing Center for Infectious Disease"/>
            <person name="Wu L."/>
            <person name="Ma J."/>
        </authorList>
    </citation>
    <scope>NUCLEOTIDE SEQUENCE [LARGE SCALE GENOMIC DNA]</scope>
    <source>
        <strain evidence="4">JCM 3106</strain>
    </source>
</reference>
<evidence type="ECO:0000259" key="2">
    <source>
        <dbReference type="Pfam" id="PF05257"/>
    </source>
</evidence>
<dbReference type="SUPFAM" id="SSF54001">
    <property type="entry name" value="Cysteine proteinases"/>
    <property type="match status" value="1"/>
</dbReference>
<feature type="compositionally biased region" description="Basic and acidic residues" evidence="1">
    <location>
        <begin position="269"/>
        <end position="286"/>
    </location>
</feature>
<keyword evidence="4" id="KW-1185">Reference proteome</keyword>
<proteinExistence type="predicted"/>
<dbReference type="RefSeq" id="WP_344907508.1">
    <property type="nucleotide sequence ID" value="NZ_BAAAWD010000031.1"/>
</dbReference>
<feature type="domain" description="Peptidase C51" evidence="2">
    <location>
        <begin position="43"/>
        <end position="127"/>
    </location>
</feature>
<dbReference type="Proteomes" id="UP001499930">
    <property type="component" value="Unassembled WGS sequence"/>
</dbReference>
<dbReference type="InterPro" id="IPR038765">
    <property type="entry name" value="Papain-like_cys_pep_sf"/>
</dbReference>
<feature type="compositionally biased region" description="Basic and acidic residues" evidence="1">
    <location>
        <begin position="381"/>
        <end position="398"/>
    </location>
</feature>
<dbReference type="Gene3D" id="3.90.1720.10">
    <property type="entry name" value="endopeptidase domain like (from Nostoc punctiforme)"/>
    <property type="match status" value="1"/>
</dbReference>
<evidence type="ECO:0000256" key="1">
    <source>
        <dbReference type="SAM" id="MobiDB-lite"/>
    </source>
</evidence>
<accession>A0ABP6LJ15</accession>
<organism evidence="3 4">
    <name type="scientific">Streptosporangium longisporum</name>
    <dbReference type="NCBI Taxonomy" id="46187"/>
    <lineage>
        <taxon>Bacteria</taxon>
        <taxon>Bacillati</taxon>
        <taxon>Actinomycetota</taxon>
        <taxon>Actinomycetes</taxon>
        <taxon>Streptosporangiales</taxon>
        <taxon>Streptosporangiaceae</taxon>
        <taxon>Streptosporangium</taxon>
    </lineage>
</organism>
<dbReference type="Pfam" id="PF05257">
    <property type="entry name" value="CHAP"/>
    <property type="match status" value="1"/>
</dbReference>
<sequence>MDPIGDDLLRTIKTEIGYREGPGRQSKFGEWYSVNVVKDPQYRTAPWCGMFIAWAAEKAGVQQYVGQFAWTPSHGRWFETNGAWSRTPEPGALVFFDWSGGKDIGGIDHVGVVERVEGGTIHTIEGNVDRVWLKRKKRDQDKVVGYGLPRKVKEHLAGAVPGDDGAPGQVADRIEVRPALVRDAVALTEVPGAASPVPVETAVIAGLLTLVLGMTFVLSRRRPRVSAGRHRRRDGRRKAADAPIEAAGPRERTPARGTGPYETPARRTGPYERDSADGTGSRERVALARQTPPLDRSEGPAVPAHLYEAVRVTRPGWAHDPYRPGAPVAPREPARRAAARNPRRKAAQEPAQRSAPKPMPMPAPVPVPVPAGTVTTPLAEGPHEVEGARTAREARRAA</sequence>
<evidence type="ECO:0000313" key="4">
    <source>
        <dbReference type="Proteomes" id="UP001499930"/>
    </source>
</evidence>
<dbReference type="InterPro" id="IPR007921">
    <property type="entry name" value="CHAP_dom"/>
</dbReference>